<feature type="region of interest" description="Disordered" evidence="1">
    <location>
        <begin position="27"/>
        <end position="95"/>
    </location>
</feature>
<comment type="caution">
    <text evidence="2">The sequence shown here is derived from an EMBL/GenBank/DDBJ whole genome shotgun (WGS) entry which is preliminary data.</text>
</comment>
<name>L1QKE4_9CLOT</name>
<dbReference type="Proteomes" id="UP000010420">
    <property type="component" value="Unassembled WGS sequence"/>
</dbReference>
<dbReference type="EMBL" id="AMEZ01000024">
    <property type="protein sequence ID" value="EKY28406.1"/>
    <property type="molecule type" value="Genomic_DNA"/>
</dbReference>
<sequence length="175" mass="20275">MTNNKDHDNTLFDYLNYEFSPIPYENYRQEEPPFGNFNPSNFNPGGSFPFGPSPNIPGKGFNPTPMPQSPPPNYVPSKKDKGVQNLKGGESKDNISTKAVSPTSISFCLYKYTYIWETSGRSYWTFLLYIDRTTVSGFRWLGRNWVYFGLDLRRIDSFICYRVKIIETLEMKMII</sequence>
<dbReference type="PATRIC" id="fig|545697.3.peg.744"/>
<feature type="compositionally biased region" description="Low complexity" evidence="1">
    <location>
        <begin position="32"/>
        <end position="50"/>
    </location>
</feature>
<evidence type="ECO:0000313" key="3">
    <source>
        <dbReference type="Proteomes" id="UP000010420"/>
    </source>
</evidence>
<keyword evidence="3" id="KW-1185">Reference proteome</keyword>
<protein>
    <submittedName>
        <fullName evidence="2">Uncharacterized protein</fullName>
    </submittedName>
</protein>
<dbReference type="STRING" id="545697.HMPREF0216_00757"/>
<feature type="compositionally biased region" description="Pro residues" evidence="1">
    <location>
        <begin position="64"/>
        <end position="74"/>
    </location>
</feature>
<organism evidence="2 3">
    <name type="scientific">Clostridium celatum DSM 1785</name>
    <dbReference type="NCBI Taxonomy" id="545697"/>
    <lineage>
        <taxon>Bacteria</taxon>
        <taxon>Bacillati</taxon>
        <taxon>Bacillota</taxon>
        <taxon>Clostridia</taxon>
        <taxon>Eubacteriales</taxon>
        <taxon>Clostridiaceae</taxon>
        <taxon>Clostridium</taxon>
    </lineage>
</organism>
<gene>
    <name evidence="2" type="ORF">HMPREF0216_00757</name>
</gene>
<evidence type="ECO:0000256" key="1">
    <source>
        <dbReference type="SAM" id="MobiDB-lite"/>
    </source>
</evidence>
<dbReference type="HOGENOM" id="CLU_110161_1_0_9"/>
<evidence type="ECO:0000313" key="2">
    <source>
        <dbReference type="EMBL" id="EKY28406.1"/>
    </source>
</evidence>
<accession>L1QKE4</accession>
<dbReference type="RefSeq" id="WP_005211169.1">
    <property type="nucleotide sequence ID" value="NZ_KB291616.1"/>
</dbReference>
<dbReference type="AlphaFoldDB" id="L1QKE4"/>
<proteinExistence type="predicted"/>
<dbReference type="eggNOG" id="ENOG5032RKH">
    <property type="taxonomic scope" value="Bacteria"/>
</dbReference>
<reference evidence="2 3" key="1">
    <citation type="submission" date="2012-05" db="EMBL/GenBank/DDBJ databases">
        <authorList>
            <person name="Weinstock G."/>
            <person name="Sodergren E."/>
            <person name="Lobos E.A."/>
            <person name="Fulton L."/>
            <person name="Fulton R."/>
            <person name="Courtney L."/>
            <person name="Fronick C."/>
            <person name="O'Laughlin M."/>
            <person name="Godfrey J."/>
            <person name="Wilson R.M."/>
            <person name="Miner T."/>
            <person name="Farmer C."/>
            <person name="Delehaunty K."/>
            <person name="Cordes M."/>
            <person name="Minx P."/>
            <person name="Tomlinson C."/>
            <person name="Chen J."/>
            <person name="Wollam A."/>
            <person name="Pepin K.H."/>
            <person name="Bhonagiri V."/>
            <person name="Zhang X."/>
            <person name="Suruliraj S."/>
            <person name="Warren W."/>
            <person name="Mitreva M."/>
            <person name="Mardis E.R."/>
            <person name="Wilson R.K."/>
        </authorList>
    </citation>
    <scope>NUCLEOTIDE SEQUENCE [LARGE SCALE GENOMIC DNA]</scope>
    <source>
        <strain evidence="2 3">DSM 1785</strain>
    </source>
</reference>